<evidence type="ECO:0000313" key="3">
    <source>
        <dbReference type="WBParaSite" id="HPLM_0000832901-mRNA-1"/>
    </source>
</evidence>
<dbReference type="WBParaSite" id="HPLM_0000832901-mRNA-1">
    <property type="protein sequence ID" value="HPLM_0000832901-mRNA-1"/>
    <property type="gene ID" value="HPLM_0000832901"/>
</dbReference>
<sequence>MKLFDGAITKEGYLVAVAIQDEMYTAVDVLDVDLKSVLRICYTILGTKLRDYFHPVLHHYRTDHNPSRAWPCNGDAAATVVIVLSVFL</sequence>
<keyword evidence="2" id="KW-1185">Reference proteome</keyword>
<evidence type="ECO:0000313" key="1">
    <source>
        <dbReference type="EMBL" id="VDO34526.1"/>
    </source>
</evidence>
<name>A0A0N4WCR7_HAEPC</name>
<accession>A0A0N4WCR7</accession>
<evidence type="ECO:0000313" key="2">
    <source>
        <dbReference type="Proteomes" id="UP000268014"/>
    </source>
</evidence>
<reference evidence="3" key="1">
    <citation type="submission" date="2017-02" db="UniProtKB">
        <authorList>
            <consortium name="WormBaseParasite"/>
        </authorList>
    </citation>
    <scope>IDENTIFICATION</scope>
</reference>
<dbReference type="AlphaFoldDB" id="A0A0N4WCR7"/>
<organism evidence="3">
    <name type="scientific">Haemonchus placei</name>
    <name type="common">Barber's pole worm</name>
    <dbReference type="NCBI Taxonomy" id="6290"/>
    <lineage>
        <taxon>Eukaryota</taxon>
        <taxon>Metazoa</taxon>
        <taxon>Ecdysozoa</taxon>
        <taxon>Nematoda</taxon>
        <taxon>Chromadorea</taxon>
        <taxon>Rhabditida</taxon>
        <taxon>Rhabditina</taxon>
        <taxon>Rhabditomorpha</taxon>
        <taxon>Strongyloidea</taxon>
        <taxon>Trichostrongylidae</taxon>
        <taxon>Haemonchus</taxon>
    </lineage>
</organism>
<gene>
    <name evidence="1" type="ORF">HPLM_LOCUS8321</name>
</gene>
<reference evidence="1 2" key="2">
    <citation type="submission" date="2018-11" db="EMBL/GenBank/DDBJ databases">
        <authorList>
            <consortium name="Pathogen Informatics"/>
        </authorList>
    </citation>
    <scope>NUCLEOTIDE SEQUENCE [LARGE SCALE GENOMIC DNA]</scope>
    <source>
        <strain evidence="1 2">MHpl1</strain>
    </source>
</reference>
<dbReference type="Proteomes" id="UP000268014">
    <property type="component" value="Unassembled WGS sequence"/>
</dbReference>
<proteinExistence type="predicted"/>
<dbReference type="EMBL" id="UZAF01016834">
    <property type="protein sequence ID" value="VDO34526.1"/>
    <property type="molecule type" value="Genomic_DNA"/>
</dbReference>
<protein>
    <submittedName>
        <fullName evidence="3">Dynein light chain</fullName>
    </submittedName>
</protein>